<feature type="chain" id="PRO_5044008771" evidence="1">
    <location>
        <begin position="21"/>
        <end position="944"/>
    </location>
</feature>
<dbReference type="EMBL" id="CP157199">
    <property type="protein sequence ID" value="XBG59936.1"/>
    <property type="molecule type" value="Genomic_DNA"/>
</dbReference>
<keyword evidence="1" id="KW-0732">Signal</keyword>
<name>A0AAU7BPB3_9FLAO</name>
<dbReference type="InterPro" id="IPR027268">
    <property type="entry name" value="Peptidase_M4/M1_CTD_sf"/>
</dbReference>
<accession>A0AAU7BPB3</accession>
<proteinExistence type="predicted"/>
<protein>
    <submittedName>
        <fullName evidence="2">Metalloprotease</fullName>
    </submittedName>
</protein>
<keyword evidence="2" id="KW-0645">Protease</keyword>
<sequence length="944" mass="110961">MRYKILHILIVALAYSSAFSQDKIDIKATFNIELDQIQIHQFIAYKNKSNDTLKSIYLNDWSNSYSTKNTPLARRFSEEYDGKFHFAESEERGFTAITSVINSTSTNLNFERLKEHPDVLKIDLERPLLPNESYKITLEYIVKLPKTKFTDYGVTPLKDYNLKYWYITPAVYNGNWNYYSNKNLDDLYIPKADITLQLEFPRNYVLTSELDLINVIQNNTSQTLILQGANRVDSKLFLQKLPVYKTVQTDDFSIISNYLEKDLEPSKKAIITDKITAYVTKYLGPYPHKKLIVSNIDTKKDPVYGLNQLPDFIRPFPKNFQYELQLLKTTLGNYLDNTLLINPRKEQWLKDGLQIYFLIKYIEENYPDMKLAGNLADIWGLRSFHAASLKFNEQYNLVYLHMARTNRDQALTSSKDSLLRFNSDLANKYKAGVGLKYLDDFINAQTLESTIKEFLKNNLLENTSTKEFETLLKSKTDKNLDWFFKEYINTNKKIDFKIKYLKKTEDSITLTIKNKRHNSMPISLFTLRNDTVTSKIWVENIKNSKTITIPRHDTNKLVLNYDSSIPEYNLRDNWKSLNGFLANNKPLQVRLFKDVEDPSKTQLFLMPVVEFRNIYDGLVLGGKFYNKTLLRRGFNYKISPNYGTKSKSFTFSASINYTQNIENKDLYGITYGLTGKYSSYAPDLFARVITPYLRLNFRDHTDYRSNKFQSLNFRYLDINRDEDINNITNNTDPNYSVFNARYINTNPGLINYYKWYTDFQLAKDFGKLSFNYEYRKLFESNRQINIRFFAGAFLYNNNPTGSDYFSFALDRPTDYLFDYNYLGRSESSGIFSQQIIIAEGGFKSKLNTPFANRWMTTFNFSTTLWKYIQAYTDFGLAKNTFNPVKFQYDTGLRINLVTDYFEVYFPIYSNLGWEIGQPNYDQKIRFLFTVDPKSLLGLFRRKWY</sequence>
<evidence type="ECO:0000256" key="1">
    <source>
        <dbReference type="SAM" id="SignalP"/>
    </source>
</evidence>
<gene>
    <name evidence="2" type="ORF">ABGB03_08680</name>
</gene>
<feature type="signal peptide" evidence="1">
    <location>
        <begin position="1"/>
        <end position="20"/>
    </location>
</feature>
<evidence type="ECO:0000313" key="2">
    <source>
        <dbReference type="EMBL" id="XBG59936.1"/>
    </source>
</evidence>
<organism evidence="2">
    <name type="scientific">Pontimicrobium sp. SW4</name>
    <dbReference type="NCBI Taxonomy" id="3153519"/>
    <lineage>
        <taxon>Bacteria</taxon>
        <taxon>Pseudomonadati</taxon>
        <taxon>Bacteroidota</taxon>
        <taxon>Flavobacteriia</taxon>
        <taxon>Flavobacteriales</taxon>
        <taxon>Flavobacteriaceae</taxon>
        <taxon>Pontimicrobium</taxon>
    </lineage>
</organism>
<dbReference type="Gene3D" id="1.10.390.10">
    <property type="entry name" value="Neutral Protease Domain 2"/>
    <property type="match status" value="1"/>
</dbReference>
<dbReference type="RefSeq" id="WP_347921925.1">
    <property type="nucleotide sequence ID" value="NZ_CP157199.1"/>
</dbReference>
<dbReference type="AlphaFoldDB" id="A0AAU7BPB3"/>
<keyword evidence="2" id="KW-0482">Metalloprotease</keyword>
<keyword evidence="2" id="KW-0378">Hydrolase</keyword>
<dbReference type="GO" id="GO:0008237">
    <property type="term" value="F:metallopeptidase activity"/>
    <property type="evidence" value="ECO:0007669"/>
    <property type="project" value="UniProtKB-KW"/>
</dbReference>
<reference evidence="2" key="1">
    <citation type="submission" date="2024-05" db="EMBL/GenBank/DDBJ databases">
        <title>Pontimicrobium maritimus sp. nov., isolated form sea water.</title>
        <authorList>
            <person name="Muhammad N."/>
            <person name="Vuong T.Q."/>
            <person name="Han H.L."/>
            <person name="Kim S.-G."/>
        </authorList>
    </citation>
    <scope>NUCLEOTIDE SEQUENCE</scope>
    <source>
        <strain evidence="2">SW4</strain>
    </source>
</reference>